<dbReference type="InterPro" id="IPR046357">
    <property type="entry name" value="PPIase_dom_sf"/>
</dbReference>
<dbReference type="Pfam" id="PF13624">
    <property type="entry name" value="SurA_N_3"/>
    <property type="match status" value="1"/>
</dbReference>
<dbReference type="Gene3D" id="1.10.4030.10">
    <property type="entry name" value="Porin chaperone SurA, peptide-binding domain"/>
    <property type="match status" value="1"/>
</dbReference>
<evidence type="ECO:0000313" key="15">
    <source>
        <dbReference type="Proteomes" id="UP001333710"/>
    </source>
</evidence>
<dbReference type="SUPFAM" id="SSF54534">
    <property type="entry name" value="FKBP-like"/>
    <property type="match status" value="1"/>
</dbReference>
<evidence type="ECO:0000256" key="6">
    <source>
        <dbReference type="ARBA" id="ARBA00023136"/>
    </source>
</evidence>
<dbReference type="AlphaFoldDB" id="A0AA48KR42"/>
<evidence type="ECO:0000259" key="13">
    <source>
        <dbReference type="PROSITE" id="PS50198"/>
    </source>
</evidence>
<evidence type="ECO:0000256" key="1">
    <source>
        <dbReference type="ARBA" id="ARBA00004382"/>
    </source>
</evidence>
<dbReference type="EMBL" id="AP027272">
    <property type="protein sequence ID" value="BDX05717.1"/>
    <property type="molecule type" value="Genomic_DNA"/>
</dbReference>
<keyword evidence="3" id="KW-0997">Cell inner membrane</keyword>
<keyword evidence="6 12" id="KW-0472">Membrane</keyword>
<evidence type="ECO:0000256" key="5">
    <source>
        <dbReference type="ARBA" id="ARBA00022989"/>
    </source>
</evidence>
<reference evidence="14" key="1">
    <citation type="submission" date="2023-01" db="EMBL/GenBank/DDBJ databases">
        <title>Complete genome sequence of Planctobacterium marinum strain Dej080120_11.</title>
        <authorList>
            <person name="Ueki S."/>
            <person name="Maruyama F."/>
        </authorList>
    </citation>
    <scope>NUCLEOTIDE SEQUENCE</scope>
    <source>
        <strain evidence="14">Dej080120_11</strain>
    </source>
</reference>
<evidence type="ECO:0000256" key="2">
    <source>
        <dbReference type="ARBA" id="ARBA00022475"/>
    </source>
</evidence>
<dbReference type="SUPFAM" id="SSF109998">
    <property type="entry name" value="Triger factor/SurA peptide-binding domain-like"/>
    <property type="match status" value="1"/>
</dbReference>
<evidence type="ECO:0000256" key="7">
    <source>
        <dbReference type="ARBA" id="ARBA00023186"/>
    </source>
</evidence>
<proteinExistence type="inferred from homology"/>
<name>A0AA48KR42_9ALTE</name>
<evidence type="ECO:0000256" key="3">
    <source>
        <dbReference type="ARBA" id="ARBA00022519"/>
    </source>
</evidence>
<dbReference type="InterPro" id="IPR052029">
    <property type="entry name" value="PpiD_chaperone"/>
</dbReference>
<evidence type="ECO:0000256" key="10">
    <source>
        <dbReference type="ARBA" id="ARBA00042775"/>
    </source>
</evidence>
<evidence type="ECO:0000256" key="4">
    <source>
        <dbReference type="ARBA" id="ARBA00022692"/>
    </source>
</evidence>
<keyword evidence="5 12" id="KW-1133">Transmembrane helix</keyword>
<dbReference type="GO" id="GO:0005886">
    <property type="term" value="C:plasma membrane"/>
    <property type="evidence" value="ECO:0007669"/>
    <property type="project" value="UniProtKB-SubCell"/>
</dbReference>
<dbReference type="PROSITE" id="PS50198">
    <property type="entry name" value="PPIC_PPIASE_2"/>
    <property type="match status" value="1"/>
</dbReference>
<evidence type="ECO:0000313" key="14">
    <source>
        <dbReference type="EMBL" id="BDX05717.1"/>
    </source>
</evidence>
<dbReference type="PANTHER" id="PTHR47529:SF1">
    <property type="entry name" value="PERIPLASMIC CHAPERONE PPID"/>
    <property type="match status" value="1"/>
</dbReference>
<keyword evidence="2" id="KW-1003">Cell membrane</keyword>
<protein>
    <recommendedName>
        <fullName evidence="9">Periplasmic chaperone PpiD</fullName>
    </recommendedName>
    <alternativeName>
        <fullName evidence="10">Periplasmic folding chaperone</fullName>
    </alternativeName>
</protein>
<dbReference type="PANTHER" id="PTHR47529">
    <property type="entry name" value="PEPTIDYL-PROLYL CIS-TRANS ISOMERASE D"/>
    <property type="match status" value="1"/>
</dbReference>
<evidence type="ECO:0000256" key="9">
    <source>
        <dbReference type="ARBA" id="ARBA00040743"/>
    </source>
</evidence>
<gene>
    <name evidence="14" type="primary">ppiD</name>
    <name evidence="14" type="ORF">MACH26_12380</name>
</gene>
<evidence type="ECO:0000256" key="8">
    <source>
        <dbReference type="ARBA" id="ARBA00038408"/>
    </source>
</evidence>
<sequence>MLEKIREGATGITAKIILGIIILSFIFAGVGGYINSSADTAAATVNGEEITTSSFEQAYQSERSRMESQLGETFNQLAANPEYLKTFREGVLQRLINDKLMDQKVRELGLRVSDSELRETIVNMPEFSVAGQFNNDRYQALLLQAGFKPAEFRDYLRGQMARQQLSTALGQSDFALPSEATNFLNIQNQTRDARYFEVPASLFEAEVEISEQDINDYYQANIAQYDTEEKVDVTYVEVKVEDFVAEAVVDEADIALYYEENLGNYRTEEERRAAHILIEFGDDEQASLEKAEAILTRINAGEDFAEVAKSESDDTFSGENGGDLDWFTRGVMDADFEEAAFALESAGDVSDVVRSEFGFHIIKLTDVKGESVEPLETVRADIEAQLKQEVALGEYLDVQQTMSQLAFEIPDSLEEVAAAGNTQLKSLNGITRNTAQAPFDNSILLNRAFSEELIEDRVNSDVIELNDEHFVVFRVSGHESERTLPLSEVKEQIVASLTAEKSQELALQWAETVVADITNQAALEAAMQAKEVEWTQLASLERYSGELNSSLSGELFKLGSIDAARAVEMNNGNVGVVQLLAINQPEAPTEADLNAITQNLSSNNGQLVFSALIEALNNQAEVESVTQ</sequence>
<keyword evidence="11 14" id="KW-0413">Isomerase</keyword>
<dbReference type="InterPro" id="IPR000297">
    <property type="entry name" value="PPIase_PpiC"/>
</dbReference>
<keyword evidence="7" id="KW-0143">Chaperone</keyword>
<feature type="domain" description="PpiC" evidence="13">
    <location>
        <begin position="268"/>
        <end position="366"/>
    </location>
</feature>
<dbReference type="KEGG" id="pmaw:MACH26_12380"/>
<dbReference type="InterPro" id="IPR027304">
    <property type="entry name" value="Trigger_fact/SurA_dom_sf"/>
</dbReference>
<evidence type="ECO:0000256" key="12">
    <source>
        <dbReference type="SAM" id="Phobius"/>
    </source>
</evidence>
<comment type="similarity">
    <text evidence="8">Belongs to the PpiD chaperone family.</text>
</comment>
<keyword evidence="4 12" id="KW-0812">Transmembrane</keyword>
<organism evidence="14 15">
    <name type="scientific">Planctobacterium marinum</name>
    <dbReference type="NCBI Taxonomy" id="1631968"/>
    <lineage>
        <taxon>Bacteria</taxon>
        <taxon>Pseudomonadati</taxon>
        <taxon>Pseudomonadota</taxon>
        <taxon>Gammaproteobacteria</taxon>
        <taxon>Alteromonadales</taxon>
        <taxon>Alteromonadaceae</taxon>
        <taxon>Planctobacterium</taxon>
    </lineage>
</organism>
<dbReference type="Gene3D" id="3.10.50.40">
    <property type="match status" value="1"/>
</dbReference>
<keyword evidence="11" id="KW-0697">Rotamase</keyword>
<keyword evidence="15" id="KW-1185">Reference proteome</keyword>
<accession>A0AA48KR42</accession>
<feature type="transmembrane region" description="Helical" evidence="12">
    <location>
        <begin position="12"/>
        <end position="34"/>
    </location>
</feature>
<comment type="subcellular location">
    <subcellularLocation>
        <location evidence="1">Cell inner membrane</location>
        <topology evidence="1">Single-pass type II membrane protein</topology>
        <orientation evidence="1">Periplasmic side</orientation>
    </subcellularLocation>
</comment>
<dbReference type="Proteomes" id="UP001333710">
    <property type="component" value="Chromosome"/>
</dbReference>
<dbReference type="GO" id="GO:0003755">
    <property type="term" value="F:peptidyl-prolyl cis-trans isomerase activity"/>
    <property type="evidence" value="ECO:0007669"/>
    <property type="project" value="UniProtKB-KW"/>
</dbReference>
<evidence type="ECO:0000256" key="11">
    <source>
        <dbReference type="PROSITE-ProRule" id="PRU00278"/>
    </source>
</evidence>
<dbReference type="RefSeq" id="WP_338291707.1">
    <property type="nucleotide sequence ID" value="NZ_AP027272.1"/>
</dbReference>
<dbReference type="Pfam" id="PF13616">
    <property type="entry name" value="Rotamase_3"/>
    <property type="match status" value="1"/>
</dbReference>